<reference evidence="3" key="1">
    <citation type="submission" date="2024-01" db="EMBL/GenBank/DDBJ databases">
        <authorList>
            <person name="Webb A."/>
        </authorList>
    </citation>
    <scope>NUCLEOTIDE SEQUENCE</scope>
    <source>
        <strain evidence="3">Pm1</strain>
    </source>
</reference>
<dbReference type="InterPro" id="IPR013103">
    <property type="entry name" value="RVT_2"/>
</dbReference>
<evidence type="ECO:0000259" key="2">
    <source>
        <dbReference type="Pfam" id="PF07727"/>
    </source>
</evidence>
<dbReference type="Pfam" id="PF07727">
    <property type="entry name" value="RVT_2"/>
    <property type="match status" value="1"/>
</dbReference>
<dbReference type="InterPro" id="IPR043502">
    <property type="entry name" value="DNA/RNA_pol_sf"/>
</dbReference>
<protein>
    <recommendedName>
        <fullName evidence="2">Reverse transcriptase Ty1/copia-type domain-containing protein</fullName>
    </recommendedName>
</protein>
<accession>A0AAV1TQJ1</accession>
<feature type="compositionally biased region" description="Gly residues" evidence="1">
    <location>
        <begin position="215"/>
        <end position="224"/>
    </location>
</feature>
<evidence type="ECO:0000256" key="1">
    <source>
        <dbReference type="SAM" id="MobiDB-lite"/>
    </source>
</evidence>
<proteinExistence type="predicted"/>
<name>A0AAV1TQJ1_9STRA</name>
<feature type="region of interest" description="Disordered" evidence="1">
    <location>
        <begin position="209"/>
        <end position="228"/>
    </location>
</feature>
<dbReference type="AlphaFoldDB" id="A0AAV1TQJ1"/>
<dbReference type="SUPFAM" id="SSF56672">
    <property type="entry name" value="DNA/RNA polymerases"/>
    <property type="match status" value="1"/>
</dbReference>
<feature type="domain" description="Reverse transcriptase Ty1/copia-type" evidence="2">
    <location>
        <begin position="229"/>
        <end position="404"/>
    </location>
</feature>
<sequence>MLTGKNSLLKRSQHEIIVGVSEKTQGYKVLLKRENKVVVTQHVKDIATLSEAQNAQLQRAMDAGDRAGDTKEAETTVAAITSGGSTDGRATARKKGGIAWTRSAHGTRVASKRAEAAARQEALTESGEVVNTAFERDPIRYSEAMRGGKRDGWMKAMREEIAALQSYDVWTIVKRAPGTHALHTKWVYKTETDTQGNLERLTARLVADGSLDGQGDPGTRGHVGGVPAKHSDIPNACVKAEKEAHLRIFLQMPRGMQVSEETLRTHGATSASELVLELRKSLYDLKQAGRLWSLLLHAKLVDAGFVRCESDMCFYWKREGADLVVVGVYVDDLLATGTSAAAVESLFESLASLSIKDLGQVSKFLGMRVQLASEGGHKLDQEEAIGDLVRDSGLVDANPTRTPIGDDCYEIEADVTALLGTTGSKTGATVRDFQSLVGSLLWVARCKLPDIAFAVHKATRQTHAPRMHD</sequence>
<comment type="caution">
    <text evidence="3">The sequence shown here is derived from an EMBL/GenBank/DDBJ whole genome shotgun (WGS) entry which is preliminary data.</text>
</comment>
<dbReference type="Proteomes" id="UP001162060">
    <property type="component" value="Unassembled WGS sequence"/>
</dbReference>
<gene>
    <name evidence="3" type="ORF">PM001_LOCUS9017</name>
</gene>
<evidence type="ECO:0000313" key="4">
    <source>
        <dbReference type="Proteomes" id="UP001162060"/>
    </source>
</evidence>
<evidence type="ECO:0000313" key="3">
    <source>
        <dbReference type="EMBL" id="CAK7923867.1"/>
    </source>
</evidence>
<organism evidence="3 4">
    <name type="scientific">Peronospora matthiolae</name>
    <dbReference type="NCBI Taxonomy" id="2874970"/>
    <lineage>
        <taxon>Eukaryota</taxon>
        <taxon>Sar</taxon>
        <taxon>Stramenopiles</taxon>
        <taxon>Oomycota</taxon>
        <taxon>Peronosporomycetes</taxon>
        <taxon>Peronosporales</taxon>
        <taxon>Peronosporaceae</taxon>
        <taxon>Peronospora</taxon>
    </lineage>
</organism>
<dbReference type="EMBL" id="CAKLBY020000071">
    <property type="protein sequence ID" value="CAK7923867.1"/>
    <property type="molecule type" value="Genomic_DNA"/>
</dbReference>